<evidence type="ECO:0000256" key="4">
    <source>
        <dbReference type="ARBA" id="ARBA00022989"/>
    </source>
</evidence>
<feature type="transmembrane region" description="Helical" evidence="6">
    <location>
        <begin position="173"/>
        <end position="191"/>
    </location>
</feature>
<evidence type="ECO:0000313" key="7">
    <source>
        <dbReference type="EMBL" id="MBH5384803.1"/>
    </source>
</evidence>
<keyword evidence="4 6" id="KW-1133">Transmembrane helix</keyword>
<dbReference type="EMBL" id="JACEGD010000001">
    <property type="protein sequence ID" value="MBH5384803.1"/>
    <property type="molecule type" value="Genomic_DNA"/>
</dbReference>
<comment type="similarity">
    <text evidence="2 6">Belongs to the BI1 family.</text>
</comment>
<proteinExistence type="inferred from homology"/>
<sequence>MSHYDQNLAASSAGGGGTIAVDAGLRDYMLRIYNYMAAGVGLTAVVAWLTYQLTGPALLESPLMWVFILAPLALVFFISSRINTLSVSTARLLFFIYAALVGVSLSTLFHIYTSASITRVFFIAAATFGALSVFGYTTRRDLSGLGTFLFMGLIGVIIASLVNLFLQSSGLDWLISVVGVGVFAGLTAYDTQRIKAMYDNRDDETSAGRKSVISALSLYLNFINLFMMLLRLAGGRR</sequence>
<comment type="subcellular location">
    <subcellularLocation>
        <location evidence="1">Membrane</location>
        <topology evidence="1">Multi-pass membrane protein</topology>
    </subcellularLocation>
</comment>
<accession>A0ABS0NUW4</accession>
<dbReference type="PANTHER" id="PTHR23291:SF50">
    <property type="entry name" value="PROTEIN LIFEGUARD 4"/>
    <property type="match status" value="1"/>
</dbReference>
<dbReference type="RefSeq" id="WP_061880481.1">
    <property type="nucleotide sequence ID" value="NZ_JACEGD010000001.1"/>
</dbReference>
<evidence type="ECO:0000256" key="6">
    <source>
        <dbReference type="RuleBase" id="RU004379"/>
    </source>
</evidence>
<dbReference type="InterPro" id="IPR006214">
    <property type="entry name" value="Bax_inhibitor_1-related"/>
</dbReference>
<dbReference type="CDD" id="cd10432">
    <property type="entry name" value="BI-1-like_bacterial"/>
    <property type="match status" value="1"/>
</dbReference>
<name>A0ABS0NUW4_9BRAD</name>
<organism evidence="7 8">
    <name type="scientific">Bradyrhizobium diversitatis</name>
    <dbReference type="NCBI Taxonomy" id="2755406"/>
    <lineage>
        <taxon>Bacteria</taxon>
        <taxon>Pseudomonadati</taxon>
        <taxon>Pseudomonadota</taxon>
        <taxon>Alphaproteobacteria</taxon>
        <taxon>Hyphomicrobiales</taxon>
        <taxon>Nitrobacteraceae</taxon>
        <taxon>Bradyrhizobium</taxon>
    </lineage>
</organism>
<feature type="transmembrane region" description="Helical" evidence="6">
    <location>
        <begin position="148"/>
        <end position="167"/>
    </location>
</feature>
<evidence type="ECO:0000256" key="2">
    <source>
        <dbReference type="ARBA" id="ARBA00010350"/>
    </source>
</evidence>
<keyword evidence="8" id="KW-1185">Reference proteome</keyword>
<dbReference type="Pfam" id="PF01027">
    <property type="entry name" value="Bax1-I"/>
    <property type="match status" value="1"/>
</dbReference>
<feature type="transmembrane region" description="Helical" evidence="6">
    <location>
        <begin position="32"/>
        <end position="51"/>
    </location>
</feature>
<evidence type="ECO:0000313" key="8">
    <source>
        <dbReference type="Proteomes" id="UP001194539"/>
    </source>
</evidence>
<feature type="transmembrane region" description="Helical" evidence="6">
    <location>
        <begin position="92"/>
        <end position="111"/>
    </location>
</feature>
<evidence type="ECO:0000256" key="3">
    <source>
        <dbReference type="ARBA" id="ARBA00022692"/>
    </source>
</evidence>
<feature type="transmembrane region" description="Helical" evidence="6">
    <location>
        <begin position="117"/>
        <end position="136"/>
    </location>
</feature>
<protein>
    <submittedName>
        <fullName evidence="7">Bax inhibitor-1/YccA family protein</fullName>
    </submittedName>
</protein>
<dbReference type="Proteomes" id="UP001194539">
    <property type="component" value="Unassembled WGS sequence"/>
</dbReference>
<evidence type="ECO:0000256" key="1">
    <source>
        <dbReference type="ARBA" id="ARBA00004141"/>
    </source>
</evidence>
<reference evidence="7 8" key="1">
    <citation type="submission" date="2020-07" db="EMBL/GenBank/DDBJ databases">
        <title>Bradyrhizobium diversity isolated from nodules of indigenous legumes of Western Australia.</title>
        <authorList>
            <person name="Klepa M.S."/>
        </authorList>
    </citation>
    <scope>NUCLEOTIDE SEQUENCE [LARGE SCALE GENOMIC DNA]</scope>
    <source>
        <strain evidence="7 8">CNPSo 4019</strain>
    </source>
</reference>
<evidence type="ECO:0000256" key="5">
    <source>
        <dbReference type="ARBA" id="ARBA00023136"/>
    </source>
</evidence>
<gene>
    <name evidence="7" type="ORF">H1B27_00680</name>
</gene>
<comment type="caution">
    <text evidence="7">The sequence shown here is derived from an EMBL/GenBank/DDBJ whole genome shotgun (WGS) entry which is preliminary data.</text>
</comment>
<keyword evidence="3 6" id="KW-0812">Transmembrane</keyword>
<dbReference type="PANTHER" id="PTHR23291">
    <property type="entry name" value="BAX INHIBITOR-RELATED"/>
    <property type="match status" value="1"/>
</dbReference>
<feature type="transmembrane region" description="Helical" evidence="6">
    <location>
        <begin position="212"/>
        <end position="233"/>
    </location>
</feature>
<feature type="transmembrane region" description="Helical" evidence="6">
    <location>
        <begin position="63"/>
        <end position="80"/>
    </location>
</feature>
<keyword evidence="5 6" id="KW-0472">Membrane</keyword>